<keyword evidence="3" id="KW-1185">Reference proteome</keyword>
<dbReference type="Proteomes" id="UP001152607">
    <property type="component" value="Unassembled WGS sequence"/>
</dbReference>
<evidence type="ECO:0000256" key="1">
    <source>
        <dbReference type="SAM" id="Phobius"/>
    </source>
</evidence>
<keyword evidence="1" id="KW-0472">Membrane</keyword>
<comment type="caution">
    <text evidence="2">The sequence shown here is derived from an EMBL/GenBank/DDBJ whole genome shotgun (WGS) entry which is preliminary data.</text>
</comment>
<gene>
    <name evidence="2" type="ORF">PDIGIT_LOCUS3355</name>
</gene>
<feature type="transmembrane region" description="Helical" evidence="1">
    <location>
        <begin position="49"/>
        <end position="69"/>
    </location>
</feature>
<keyword evidence="1" id="KW-1133">Transmembrane helix</keyword>
<evidence type="ECO:0000313" key="2">
    <source>
        <dbReference type="EMBL" id="CAI6314692.1"/>
    </source>
</evidence>
<name>A0A9W4U6K9_9PLEO</name>
<keyword evidence="1" id="KW-0812">Transmembrane</keyword>
<evidence type="ECO:0000313" key="3">
    <source>
        <dbReference type="Proteomes" id="UP001152607"/>
    </source>
</evidence>
<organism evidence="2 3">
    <name type="scientific">Periconia digitata</name>
    <dbReference type="NCBI Taxonomy" id="1303443"/>
    <lineage>
        <taxon>Eukaryota</taxon>
        <taxon>Fungi</taxon>
        <taxon>Dikarya</taxon>
        <taxon>Ascomycota</taxon>
        <taxon>Pezizomycotina</taxon>
        <taxon>Dothideomycetes</taxon>
        <taxon>Pleosporomycetidae</taxon>
        <taxon>Pleosporales</taxon>
        <taxon>Massarineae</taxon>
        <taxon>Periconiaceae</taxon>
        <taxon>Periconia</taxon>
    </lineage>
</organism>
<proteinExistence type="predicted"/>
<accession>A0A9W4U6K9</accession>
<sequence>MRTSISDDDEKNARRCTDCRTLLLVPAKLGPNSVNVRSTQFTSASVSPLPFFTTPFFAFFSIVIGGPVHRKIWITGLGMNAAWRSRRAGAAFRGCSCIAGQLHTINRSKKFPIDETH</sequence>
<protein>
    <submittedName>
        <fullName evidence="2">Uncharacterized protein</fullName>
    </submittedName>
</protein>
<dbReference type="AlphaFoldDB" id="A0A9W4U6K9"/>
<dbReference type="EMBL" id="CAOQHR010000002">
    <property type="protein sequence ID" value="CAI6314692.1"/>
    <property type="molecule type" value="Genomic_DNA"/>
</dbReference>
<reference evidence="2" key="1">
    <citation type="submission" date="2023-01" db="EMBL/GenBank/DDBJ databases">
        <authorList>
            <person name="Van Ghelder C."/>
            <person name="Rancurel C."/>
        </authorList>
    </citation>
    <scope>NUCLEOTIDE SEQUENCE</scope>
    <source>
        <strain evidence="2">CNCM I-4278</strain>
    </source>
</reference>